<dbReference type="GeneID" id="77677184"/>
<evidence type="ECO:0000313" key="8">
    <source>
        <dbReference type="Proteomes" id="UP000054524"/>
    </source>
</evidence>
<sequence length="252" mass="28949">MAASIFATIKEVFLQRYTEITEQKLPRYTFRMSTKKRLTFYTGISLAAIACTCIIHFFLDSTSMITIDFSHCITDKCEYSFTVKKPKTNTYMYGAVEGAAQTHMKYMREDPFYQGTSQDELNIDCTPYVEDGEWVYPCGIIRSTYPNDKYTLLNENNIMKIHADRNSQISSWAKSSSFSSAYFKIGKLDDLQPGEYKLIVEKQKSHPLPNRKVIFVSNVGIFGNLFYNSYIYMLGISAVLAFMNGLACMYYV</sequence>
<accession>A0A086IZW9</accession>
<dbReference type="Pfam" id="PF03381">
    <property type="entry name" value="CDC50"/>
    <property type="match status" value="1"/>
</dbReference>
<evidence type="ECO:0000256" key="6">
    <source>
        <dbReference type="SAM" id="Phobius"/>
    </source>
</evidence>
<evidence type="ECO:0000256" key="3">
    <source>
        <dbReference type="ARBA" id="ARBA00022692"/>
    </source>
</evidence>
<protein>
    <submittedName>
        <fullName evidence="7">Uncharacterized protein</fullName>
    </submittedName>
</protein>
<comment type="subcellular location">
    <subcellularLocation>
        <location evidence="1">Membrane</location>
    </subcellularLocation>
</comment>
<comment type="caution">
    <text evidence="7">The sequence shown here is derived from an EMBL/GenBank/DDBJ whole genome shotgun (WGS) entry which is preliminary data.</text>
</comment>
<dbReference type="EMBL" id="AKIJ01000005">
    <property type="protein sequence ID" value="KFG25437.1"/>
    <property type="molecule type" value="Genomic_DNA"/>
</dbReference>
<organism evidence="7 8">
    <name type="scientific">Nematocida ausubeli (strain ATCC PRA-371 / ERTm2)</name>
    <name type="common">Nematode killer fungus</name>
    <dbReference type="NCBI Taxonomy" id="1913371"/>
    <lineage>
        <taxon>Eukaryota</taxon>
        <taxon>Fungi</taxon>
        <taxon>Fungi incertae sedis</taxon>
        <taxon>Microsporidia</taxon>
        <taxon>Nematocida</taxon>
    </lineage>
</organism>
<evidence type="ECO:0000256" key="2">
    <source>
        <dbReference type="ARBA" id="ARBA00009457"/>
    </source>
</evidence>
<evidence type="ECO:0000256" key="5">
    <source>
        <dbReference type="ARBA" id="ARBA00023136"/>
    </source>
</evidence>
<evidence type="ECO:0000256" key="4">
    <source>
        <dbReference type="ARBA" id="ARBA00022989"/>
    </source>
</evidence>
<proteinExistence type="inferred from homology"/>
<keyword evidence="8" id="KW-1185">Reference proteome</keyword>
<keyword evidence="5 6" id="KW-0472">Membrane</keyword>
<keyword evidence="4 6" id="KW-1133">Transmembrane helix</keyword>
<feature type="transmembrane region" description="Helical" evidence="6">
    <location>
        <begin position="38"/>
        <end position="59"/>
    </location>
</feature>
<dbReference type="Proteomes" id="UP000054524">
    <property type="component" value="Unassembled WGS sequence"/>
</dbReference>
<dbReference type="AlphaFoldDB" id="A0A086IZW9"/>
<dbReference type="HOGENOM" id="CLU_1098755_0_0_1"/>
<comment type="similarity">
    <text evidence="2">Belongs to the CDC50/LEM3 family.</text>
</comment>
<dbReference type="InterPro" id="IPR005045">
    <property type="entry name" value="CDC50/LEM3_fam"/>
</dbReference>
<keyword evidence="3 6" id="KW-0812">Transmembrane</keyword>
<feature type="transmembrane region" description="Helical" evidence="6">
    <location>
        <begin position="230"/>
        <end position="251"/>
    </location>
</feature>
<dbReference type="GO" id="GO:0016020">
    <property type="term" value="C:membrane"/>
    <property type="evidence" value="ECO:0007669"/>
    <property type="project" value="UniProtKB-SubCell"/>
</dbReference>
<evidence type="ECO:0000313" key="7">
    <source>
        <dbReference type="EMBL" id="KFG25437.1"/>
    </source>
</evidence>
<gene>
    <name evidence="7" type="ORF">NESG_02211</name>
</gene>
<reference evidence="7 8" key="1">
    <citation type="journal article" date="2014" name="Genome Announc.">
        <title>Genome Sequence of the Microsporidian Species Nematocida sp1 Strain ERTm6 (ATCC PRA-372).</title>
        <authorList>
            <person name="Bakowski M.A."/>
            <person name="Priest M."/>
            <person name="Young S."/>
            <person name="Cuomo C.A."/>
            <person name="Troemel E.R."/>
        </authorList>
    </citation>
    <scope>NUCLEOTIDE SEQUENCE [LARGE SCALE GENOMIC DNA]</scope>
    <source>
        <strain evidence="7 8">ERTm6</strain>
    </source>
</reference>
<dbReference type="RefSeq" id="XP_052903992.1">
    <property type="nucleotide sequence ID" value="XM_053049821.1"/>
</dbReference>
<name>A0A086IZW9_NEMA1</name>
<evidence type="ECO:0000256" key="1">
    <source>
        <dbReference type="ARBA" id="ARBA00004370"/>
    </source>
</evidence>